<dbReference type="PIRSF" id="PIRSF000337">
    <property type="entry name" value="NTA_MOA"/>
    <property type="match status" value="1"/>
</dbReference>
<dbReference type="AlphaFoldDB" id="A0A2V1E4C2"/>
<name>A0A2V1E4C2_9PLEO</name>
<keyword evidence="2" id="KW-0288">FMN</keyword>
<organism evidence="7 8">
    <name type="scientific">Periconia macrospinosa</name>
    <dbReference type="NCBI Taxonomy" id="97972"/>
    <lineage>
        <taxon>Eukaryota</taxon>
        <taxon>Fungi</taxon>
        <taxon>Dikarya</taxon>
        <taxon>Ascomycota</taxon>
        <taxon>Pezizomycotina</taxon>
        <taxon>Dothideomycetes</taxon>
        <taxon>Pleosporomycetidae</taxon>
        <taxon>Pleosporales</taxon>
        <taxon>Massarineae</taxon>
        <taxon>Periconiaceae</taxon>
        <taxon>Periconia</taxon>
    </lineage>
</organism>
<dbReference type="NCBIfam" id="TIGR03860">
    <property type="entry name" value="FMN_nitrolo"/>
    <property type="match status" value="1"/>
</dbReference>
<dbReference type="Proteomes" id="UP000244855">
    <property type="component" value="Unassembled WGS sequence"/>
</dbReference>
<dbReference type="STRING" id="97972.A0A2V1E4C2"/>
<feature type="domain" description="Luciferase-like" evidence="6">
    <location>
        <begin position="27"/>
        <end position="381"/>
    </location>
</feature>
<keyword evidence="4 7" id="KW-0503">Monooxygenase</keyword>
<evidence type="ECO:0000256" key="2">
    <source>
        <dbReference type="ARBA" id="ARBA00022643"/>
    </source>
</evidence>
<dbReference type="Gene3D" id="3.20.20.30">
    <property type="entry name" value="Luciferase-like domain"/>
    <property type="match status" value="1"/>
</dbReference>
<dbReference type="GO" id="GO:0016705">
    <property type="term" value="F:oxidoreductase activity, acting on paired donors, with incorporation or reduction of molecular oxygen"/>
    <property type="evidence" value="ECO:0007669"/>
    <property type="project" value="InterPro"/>
</dbReference>
<comment type="similarity">
    <text evidence="5">Belongs to the NtaA/SnaA/DszA monooxygenase family.</text>
</comment>
<dbReference type="InterPro" id="IPR036661">
    <property type="entry name" value="Luciferase-like_sf"/>
</dbReference>
<proteinExistence type="inferred from homology"/>
<dbReference type="GO" id="GO:0004497">
    <property type="term" value="F:monooxygenase activity"/>
    <property type="evidence" value="ECO:0007669"/>
    <property type="project" value="UniProtKB-KW"/>
</dbReference>
<keyword evidence="1" id="KW-0285">Flavoprotein</keyword>
<reference evidence="7 8" key="1">
    <citation type="journal article" date="2018" name="Sci. Rep.">
        <title>Comparative genomics provides insights into the lifestyle and reveals functional heterogeneity of dark septate endophytic fungi.</title>
        <authorList>
            <person name="Knapp D.G."/>
            <person name="Nemeth J.B."/>
            <person name="Barry K."/>
            <person name="Hainaut M."/>
            <person name="Henrissat B."/>
            <person name="Johnson J."/>
            <person name="Kuo A."/>
            <person name="Lim J.H.P."/>
            <person name="Lipzen A."/>
            <person name="Nolan M."/>
            <person name="Ohm R.A."/>
            <person name="Tamas L."/>
            <person name="Grigoriev I.V."/>
            <person name="Spatafora J.W."/>
            <person name="Nagy L.G."/>
            <person name="Kovacs G.M."/>
        </authorList>
    </citation>
    <scope>NUCLEOTIDE SEQUENCE [LARGE SCALE GENOMIC DNA]</scope>
    <source>
        <strain evidence="7 8">DSE2036</strain>
    </source>
</reference>
<evidence type="ECO:0000256" key="5">
    <source>
        <dbReference type="ARBA" id="ARBA00033748"/>
    </source>
</evidence>
<sequence length="442" mass="48900">MPDKKQLHLTAFMRPVSLHTGAWRYPGAYPDANFNLKHLISFIQSLEAAKFDAFFMADHLAVLNMPLEALKRSHTVTSFEPFTLLSALSQVTTHIGLAATASTTYDEPYHIARRFASLDHLSGGRAAWNIVTTGNPESSKNFGRDEHVEHGERYKRAREFYDVVTGLWDSFADDAFPRDPESGVYVDPEKIHVLNHKGDELSVKGPLNIARPVQGWPVIVQAGQSEPGRQLAAETAETVFCGPRDIEAAKALYQDIKGRAEAVGRNPNHLKILPAALVIIGDSVEDAQEKRLKLDSLVHYDSAISSLSIALGTDASKYDPDAPLPKDIPETNASKTSREGVINLAAKEGLTVRQLASRLGGYSGLAFVGTPETVADEFEQWLNEEAADGFTITFPFLPEGLENVTKRLIPELQRRGVFRKDYEGTTLREHLGLPRPKNRFFT</sequence>
<dbReference type="PANTHER" id="PTHR30011">
    <property type="entry name" value="ALKANESULFONATE MONOOXYGENASE-RELATED"/>
    <property type="match status" value="1"/>
</dbReference>
<dbReference type="InterPro" id="IPR051260">
    <property type="entry name" value="Diverse_substr_monoxygenases"/>
</dbReference>
<dbReference type="InterPro" id="IPR011251">
    <property type="entry name" value="Luciferase-like_dom"/>
</dbReference>
<dbReference type="Pfam" id="PF00296">
    <property type="entry name" value="Bac_luciferase"/>
    <property type="match status" value="1"/>
</dbReference>
<keyword evidence="3" id="KW-0560">Oxidoreductase</keyword>
<evidence type="ECO:0000259" key="6">
    <source>
        <dbReference type="Pfam" id="PF00296"/>
    </source>
</evidence>
<accession>A0A2V1E4C2</accession>
<dbReference type="OrthoDB" id="5561043at2759"/>
<evidence type="ECO:0000313" key="7">
    <source>
        <dbReference type="EMBL" id="PVI05418.1"/>
    </source>
</evidence>
<dbReference type="InterPro" id="IPR016215">
    <property type="entry name" value="NTA_MOA"/>
</dbReference>
<evidence type="ECO:0000313" key="8">
    <source>
        <dbReference type="Proteomes" id="UP000244855"/>
    </source>
</evidence>
<gene>
    <name evidence="7" type="ORF">DM02DRAFT_715733</name>
</gene>
<evidence type="ECO:0000256" key="4">
    <source>
        <dbReference type="ARBA" id="ARBA00023033"/>
    </source>
</evidence>
<dbReference type="CDD" id="cd01095">
    <property type="entry name" value="Nitrilotriacetate_monoxgenase"/>
    <property type="match status" value="1"/>
</dbReference>
<protein>
    <submittedName>
        <fullName evidence="7">Alkanesulfonate monooxygenase</fullName>
    </submittedName>
</protein>
<dbReference type="EMBL" id="KZ805314">
    <property type="protein sequence ID" value="PVI05418.1"/>
    <property type="molecule type" value="Genomic_DNA"/>
</dbReference>
<keyword evidence="8" id="KW-1185">Reference proteome</keyword>
<evidence type="ECO:0000256" key="1">
    <source>
        <dbReference type="ARBA" id="ARBA00022630"/>
    </source>
</evidence>
<evidence type="ECO:0000256" key="3">
    <source>
        <dbReference type="ARBA" id="ARBA00023002"/>
    </source>
</evidence>
<dbReference type="PANTHER" id="PTHR30011:SF16">
    <property type="entry name" value="C2H2 FINGER DOMAIN TRANSCRIPTION FACTOR (EUROFUNG)-RELATED"/>
    <property type="match status" value="1"/>
</dbReference>
<dbReference type="SUPFAM" id="SSF51679">
    <property type="entry name" value="Bacterial luciferase-like"/>
    <property type="match status" value="1"/>
</dbReference>